<dbReference type="RefSeq" id="WP_127161759.1">
    <property type="nucleotide sequence ID" value="NZ_CP029822.1"/>
</dbReference>
<feature type="chain" id="PRO_5018679867" evidence="1">
    <location>
        <begin position="23"/>
        <end position="338"/>
    </location>
</feature>
<dbReference type="EMBL" id="CP029822">
    <property type="protein sequence ID" value="AZS49559.1"/>
    <property type="molecule type" value="Genomic_DNA"/>
</dbReference>
<reference evidence="3" key="1">
    <citation type="submission" date="2018-06" db="EMBL/GenBank/DDBJ databases">
        <title>Complete genome of Pseudomonas insecticola strain QZS01.</title>
        <authorList>
            <person name="Wang J."/>
            <person name="Su Q."/>
        </authorList>
    </citation>
    <scope>NUCLEOTIDE SEQUENCE [LARGE SCALE GENOMIC DNA]</scope>
    <source>
        <strain evidence="3">QZS01</strain>
    </source>
</reference>
<accession>A0A3Q9JHC9</accession>
<evidence type="ECO:0000313" key="3">
    <source>
        <dbReference type="Proteomes" id="UP000273143"/>
    </source>
</evidence>
<gene>
    <name evidence="2" type="ORF">DM558_01645</name>
</gene>
<organism evidence="2 3">
    <name type="scientific">Entomomonas moraniae</name>
    <dbReference type="NCBI Taxonomy" id="2213226"/>
    <lineage>
        <taxon>Bacteria</taxon>
        <taxon>Pseudomonadati</taxon>
        <taxon>Pseudomonadota</taxon>
        <taxon>Gammaproteobacteria</taxon>
        <taxon>Pseudomonadales</taxon>
        <taxon>Pseudomonadaceae</taxon>
        <taxon>Entomomonas</taxon>
    </lineage>
</organism>
<sequence>MRNTLKISIFLSCLLATLQSYAEIDAKQVVSFNNMILLDGVDLNKGFIYPSAGDKQIKEIIAYPSYYRNKGDLADNPLATFAVKSINNIVQTNQKSIKTEIKNGVSFLLGDNADYFPNIADRLPDMLQTRVDILVKQEKVVDESSLNNESKKADFVDVSECRFDRHGAVIFYRSRYWYSFDKNKEVVVKTISQLPNKNWVNREKSDTRDYCSLFKVNTDTGLIEQEIEIDCLSGEKLKELNTYSIEQDKLYRKKNNDLGSSSAEINVETLVFDEQNHLFKMSYSYPYKGGTIDCIFSEINEQGDWLRKKCSKRLFTVSSPGLVAPTSLYRKIEYYDNE</sequence>
<dbReference type="AlphaFoldDB" id="A0A3Q9JHC9"/>
<evidence type="ECO:0000313" key="2">
    <source>
        <dbReference type="EMBL" id="AZS49559.1"/>
    </source>
</evidence>
<evidence type="ECO:0000256" key="1">
    <source>
        <dbReference type="SAM" id="SignalP"/>
    </source>
</evidence>
<proteinExistence type="predicted"/>
<name>A0A3Q9JHC9_9GAMM</name>
<dbReference type="KEGG" id="emo:DM558_01645"/>
<keyword evidence="3" id="KW-1185">Reference proteome</keyword>
<feature type="signal peptide" evidence="1">
    <location>
        <begin position="1"/>
        <end position="22"/>
    </location>
</feature>
<keyword evidence="1" id="KW-0732">Signal</keyword>
<protein>
    <submittedName>
        <fullName evidence="2">Uncharacterized protein</fullName>
    </submittedName>
</protein>
<dbReference type="Proteomes" id="UP000273143">
    <property type="component" value="Chromosome"/>
</dbReference>